<protein>
    <submittedName>
        <fullName evidence="1">Uncharacterized protein</fullName>
    </submittedName>
</protein>
<reference evidence="1 2" key="1">
    <citation type="submission" date="2016-03" db="EMBL/GenBank/DDBJ databases">
        <title>EvidentialGene: Evidence-directed Construction of Genes on Genomes.</title>
        <authorList>
            <person name="Gilbert D.G."/>
            <person name="Choi J.-H."/>
            <person name="Mockaitis K."/>
            <person name="Colbourne J."/>
            <person name="Pfrender M."/>
        </authorList>
    </citation>
    <scope>NUCLEOTIDE SEQUENCE [LARGE SCALE GENOMIC DNA]</scope>
    <source>
        <strain evidence="1 2">Xinb3</strain>
        <tissue evidence="1">Complete organism</tissue>
    </source>
</reference>
<sequence length="52" mass="5872">MTYHHRGKEEIGKISPVALQNCKDFIKTDSLITCMGNEGYDTNLTVLRIGCR</sequence>
<name>A0A162PFZ4_9CRUS</name>
<dbReference type="Proteomes" id="UP000076858">
    <property type="component" value="Unassembled WGS sequence"/>
</dbReference>
<proteinExistence type="predicted"/>
<dbReference type="EMBL" id="LRGB01000512">
    <property type="protein sequence ID" value="KZS18817.1"/>
    <property type="molecule type" value="Genomic_DNA"/>
</dbReference>
<organism evidence="1 2">
    <name type="scientific">Daphnia magna</name>
    <dbReference type="NCBI Taxonomy" id="35525"/>
    <lineage>
        <taxon>Eukaryota</taxon>
        <taxon>Metazoa</taxon>
        <taxon>Ecdysozoa</taxon>
        <taxon>Arthropoda</taxon>
        <taxon>Crustacea</taxon>
        <taxon>Branchiopoda</taxon>
        <taxon>Diplostraca</taxon>
        <taxon>Cladocera</taxon>
        <taxon>Anomopoda</taxon>
        <taxon>Daphniidae</taxon>
        <taxon>Daphnia</taxon>
    </lineage>
</organism>
<gene>
    <name evidence="1" type="ORF">APZ42_015407</name>
</gene>
<accession>A0A162PFZ4</accession>
<comment type="caution">
    <text evidence="1">The sequence shown here is derived from an EMBL/GenBank/DDBJ whole genome shotgun (WGS) entry which is preliminary data.</text>
</comment>
<evidence type="ECO:0000313" key="1">
    <source>
        <dbReference type="EMBL" id="KZS18817.1"/>
    </source>
</evidence>
<dbReference type="AlphaFoldDB" id="A0A162PFZ4"/>
<keyword evidence="2" id="KW-1185">Reference proteome</keyword>
<evidence type="ECO:0000313" key="2">
    <source>
        <dbReference type="Proteomes" id="UP000076858"/>
    </source>
</evidence>